<proteinExistence type="predicted"/>
<evidence type="ECO:0000313" key="2">
    <source>
        <dbReference type="EMBL" id="KAK2661534.1"/>
    </source>
</evidence>
<comment type="caution">
    <text evidence="2">The sequence shown here is derived from an EMBL/GenBank/DDBJ whole genome shotgun (WGS) entry which is preliminary data.</text>
</comment>
<dbReference type="AlphaFoldDB" id="A0AAD9XL48"/>
<accession>A0AAD9XL48</accession>
<organism evidence="2 3">
    <name type="scientific">Dipteronia dyeriana</name>
    <dbReference type="NCBI Taxonomy" id="168575"/>
    <lineage>
        <taxon>Eukaryota</taxon>
        <taxon>Viridiplantae</taxon>
        <taxon>Streptophyta</taxon>
        <taxon>Embryophyta</taxon>
        <taxon>Tracheophyta</taxon>
        <taxon>Spermatophyta</taxon>
        <taxon>Magnoliopsida</taxon>
        <taxon>eudicotyledons</taxon>
        <taxon>Gunneridae</taxon>
        <taxon>Pentapetalae</taxon>
        <taxon>rosids</taxon>
        <taxon>malvids</taxon>
        <taxon>Sapindales</taxon>
        <taxon>Sapindaceae</taxon>
        <taxon>Hippocastanoideae</taxon>
        <taxon>Acereae</taxon>
        <taxon>Dipteronia</taxon>
    </lineage>
</organism>
<evidence type="ECO:0000313" key="3">
    <source>
        <dbReference type="Proteomes" id="UP001280121"/>
    </source>
</evidence>
<dbReference type="Pfam" id="PF03101">
    <property type="entry name" value="FAR1"/>
    <property type="match status" value="1"/>
</dbReference>
<sequence length="249" mass="29157">MCSTGVNYMQFSSWEGIDNQDVDLNHIKNMKFDFVEDTMSFYLGYARGNGLGIRATNLDYDSKGRVLKRKWVYDKQRSRREEYMTNKNRKTKPRLQTIQNCEAFFSVGLDSDTLKYNVRVFMDDHSHKIVMFREVSSHQSHKSVDEGDYAQIDAMTKTSYEQVVEDCDWDSSKRNMPVLSCECELLQNKEIPCCHMFYVMKVENITKIPESLIFKRWMKSAADYVRIQLQPDEDCLKSVVIARFTSLSA</sequence>
<dbReference type="PANTHER" id="PTHR47718">
    <property type="entry name" value="OS01G0519700 PROTEIN"/>
    <property type="match status" value="1"/>
</dbReference>
<dbReference type="PANTHER" id="PTHR47718:SF15">
    <property type="entry name" value="PROTEIN FAR1-RELATED SEQUENCE 5-LIKE"/>
    <property type="match status" value="1"/>
</dbReference>
<evidence type="ECO:0000259" key="1">
    <source>
        <dbReference type="Pfam" id="PF03101"/>
    </source>
</evidence>
<keyword evidence="3" id="KW-1185">Reference proteome</keyword>
<dbReference type="InterPro" id="IPR004330">
    <property type="entry name" value="FAR1_DNA_bnd_dom"/>
</dbReference>
<gene>
    <name evidence="2" type="ORF">Ddye_000108</name>
</gene>
<name>A0AAD9XL48_9ROSI</name>
<feature type="domain" description="FAR1" evidence="1">
    <location>
        <begin position="40"/>
        <end position="130"/>
    </location>
</feature>
<reference evidence="2" key="1">
    <citation type="journal article" date="2023" name="Plant J.">
        <title>Genome sequences and population genomics provide insights into the demographic history, inbreeding, and mutation load of two 'living fossil' tree species of Dipteronia.</title>
        <authorList>
            <person name="Feng Y."/>
            <person name="Comes H.P."/>
            <person name="Chen J."/>
            <person name="Zhu S."/>
            <person name="Lu R."/>
            <person name="Zhang X."/>
            <person name="Li P."/>
            <person name="Qiu J."/>
            <person name="Olsen K.M."/>
            <person name="Qiu Y."/>
        </authorList>
    </citation>
    <scope>NUCLEOTIDE SEQUENCE</scope>
    <source>
        <strain evidence="2">KIB01</strain>
    </source>
</reference>
<protein>
    <recommendedName>
        <fullName evidence="1">FAR1 domain-containing protein</fullName>
    </recommendedName>
</protein>
<dbReference type="EMBL" id="JANJYI010000001">
    <property type="protein sequence ID" value="KAK2661534.1"/>
    <property type="molecule type" value="Genomic_DNA"/>
</dbReference>
<dbReference type="Proteomes" id="UP001280121">
    <property type="component" value="Unassembled WGS sequence"/>
</dbReference>